<dbReference type="SUPFAM" id="SSF53098">
    <property type="entry name" value="Ribonuclease H-like"/>
    <property type="match status" value="1"/>
</dbReference>
<dbReference type="Gene3D" id="3.30.420.10">
    <property type="entry name" value="Ribonuclease H-like superfamily/Ribonuclease H"/>
    <property type="match status" value="1"/>
</dbReference>
<evidence type="ECO:0000313" key="3">
    <source>
        <dbReference type="Proteomes" id="UP001208689"/>
    </source>
</evidence>
<dbReference type="InterPro" id="IPR013520">
    <property type="entry name" value="Ribonucl_H"/>
</dbReference>
<accession>A0ABY6HXY4</accession>
<sequence length="186" mass="21699">MKIAVLDIETTGRTPKTGTIVEIGICLLDLKSHFKSKLFDSTCREVNFDFLHEDKLLENAWVFQNSSLTIEDVRNGPTWECVKPKIQKILLKFPVTAYNKQFDFGFLQTRGIKIHKELDCPMIKATPVLKIPGFYDEYKWPSVQEAWEYFFPNKKDYMEEHRAYDDALHEADIVKALYDIGAWKAK</sequence>
<name>A0ABY6HXY4_9ARCH</name>
<dbReference type="Proteomes" id="UP001208689">
    <property type="component" value="Chromosome"/>
</dbReference>
<gene>
    <name evidence="2" type="ORF">NEF87_004660</name>
</gene>
<feature type="domain" description="Exonuclease" evidence="1">
    <location>
        <begin position="2"/>
        <end position="183"/>
    </location>
</feature>
<reference evidence="2" key="1">
    <citation type="submission" date="2022-09" db="EMBL/GenBank/DDBJ databases">
        <title>Actin cytoskeleton and complex cell architecture in an #Asgard archaeon.</title>
        <authorList>
            <person name="Ponce Toledo R.I."/>
            <person name="Schleper C."/>
            <person name="Rodrigues Oliveira T."/>
            <person name="Wollweber F."/>
            <person name="Xu J."/>
            <person name="Rittmann S."/>
            <person name="Klingl A."/>
            <person name="Pilhofer M."/>
        </authorList>
    </citation>
    <scope>NUCLEOTIDE SEQUENCE</scope>
    <source>
        <strain evidence="2">B-35</strain>
    </source>
</reference>
<dbReference type="InterPro" id="IPR036397">
    <property type="entry name" value="RNaseH_sf"/>
</dbReference>
<dbReference type="SMART" id="SM00479">
    <property type="entry name" value="EXOIII"/>
    <property type="match status" value="1"/>
</dbReference>
<evidence type="ECO:0000313" key="2">
    <source>
        <dbReference type="EMBL" id="UYP48375.1"/>
    </source>
</evidence>
<proteinExistence type="predicted"/>
<dbReference type="EMBL" id="CP104013">
    <property type="protein sequence ID" value="UYP48375.1"/>
    <property type="molecule type" value="Genomic_DNA"/>
</dbReference>
<dbReference type="InterPro" id="IPR012337">
    <property type="entry name" value="RNaseH-like_sf"/>
</dbReference>
<dbReference type="Pfam" id="PF00929">
    <property type="entry name" value="RNase_T"/>
    <property type="match status" value="1"/>
</dbReference>
<keyword evidence="3" id="KW-1185">Reference proteome</keyword>
<evidence type="ECO:0000259" key="1">
    <source>
        <dbReference type="SMART" id="SM00479"/>
    </source>
</evidence>
<organism evidence="2 3">
    <name type="scientific">Candidatus Lokiarchaeum ossiferum</name>
    <dbReference type="NCBI Taxonomy" id="2951803"/>
    <lineage>
        <taxon>Archaea</taxon>
        <taxon>Promethearchaeati</taxon>
        <taxon>Promethearchaeota</taxon>
        <taxon>Promethearchaeia</taxon>
        <taxon>Promethearchaeales</taxon>
        <taxon>Promethearchaeaceae</taxon>
        <taxon>Candidatus Lokiarchaeum</taxon>
    </lineage>
</organism>
<protein>
    <recommendedName>
        <fullName evidence="1">Exonuclease domain-containing protein</fullName>
    </recommendedName>
</protein>